<proteinExistence type="predicted"/>
<keyword evidence="2" id="KW-0964">Secreted</keyword>
<evidence type="ECO:0000256" key="3">
    <source>
        <dbReference type="ARBA" id="ARBA00022651"/>
    </source>
</evidence>
<evidence type="ECO:0000256" key="1">
    <source>
        <dbReference type="ARBA" id="ARBA00004613"/>
    </source>
</evidence>
<evidence type="ECO:0000313" key="8">
    <source>
        <dbReference type="EMBL" id="SVD42855.1"/>
    </source>
</evidence>
<gene>
    <name evidence="8" type="ORF">METZ01_LOCUS395709</name>
</gene>
<evidence type="ECO:0000256" key="6">
    <source>
        <dbReference type="ARBA" id="ARBA00023277"/>
    </source>
</evidence>
<dbReference type="InterPro" id="IPR029058">
    <property type="entry name" value="AB_hydrolase_fold"/>
</dbReference>
<accession>A0A382V9Z4</accession>
<keyword evidence="7" id="KW-0624">Polysaccharide degradation</keyword>
<name>A0A382V9Z4_9ZZZZ</name>
<evidence type="ECO:0008006" key="9">
    <source>
        <dbReference type="Google" id="ProtNLM"/>
    </source>
</evidence>
<dbReference type="Pfam" id="PF10503">
    <property type="entry name" value="Esterase_PHB"/>
    <property type="match status" value="1"/>
</dbReference>
<dbReference type="EMBL" id="UINC01150024">
    <property type="protein sequence ID" value="SVD42855.1"/>
    <property type="molecule type" value="Genomic_DNA"/>
</dbReference>
<protein>
    <recommendedName>
        <fullName evidence="9">Phospholipase/carboxylesterase/thioesterase domain-containing protein</fullName>
    </recommendedName>
</protein>
<organism evidence="8">
    <name type="scientific">marine metagenome</name>
    <dbReference type="NCBI Taxonomy" id="408172"/>
    <lineage>
        <taxon>unclassified sequences</taxon>
        <taxon>metagenomes</taxon>
        <taxon>ecological metagenomes</taxon>
    </lineage>
</organism>
<sequence length="250" mass="25847">MFAMLVLLVSAGTATAQTIDAGRGTLPLYVPSTYDAETPTPLIVLLHGYSSSGEGQNTYMGISPLVDTYGFILVSPDGTKEASDAENHFWNASSACCNFFDSDVNDVAYLAGLIDAVKDAYTIDEKRVYLIGHSNGGFMSYPLAHEHSGTIAAIASLAGADQTQPRPAPPNPVHVLQIHGTADTAITYEGGEFRGGGHPGAKESVGNWSAHNGCAATGLDAGTVDLDGGLEGAETDITRYTSGCNNGGSA</sequence>
<dbReference type="PANTHER" id="PTHR38050">
    <property type="match status" value="1"/>
</dbReference>
<keyword evidence="6" id="KW-0119">Carbohydrate metabolism</keyword>
<comment type="subcellular location">
    <subcellularLocation>
        <location evidence="1">Secreted</location>
    </subcellularLocation>
</comment>
<feature type="non-terminal residue" evidence="8">
    <location>
        <position position="250"/>
    </location>
</feature>
<keyword evidence="5" id="KW-0378">Hydrolase</keyword>
<dbReference type="SUPFAM" id="SSF53474">
    <property type="entry name" value="alpha/beta-Hydrolases"/>
    <property type="match status" value="1"/>
</dbReference>
<evidence type="ECO:0000256" key="7">
    <source>
        <dbReference type="ARBA" id="ARBA00023326"/>
    </source>
</evidence>
<evidence type="ECO:0000256" key="5">
    <source>
        <dbReference type="ARBA" id="ARBA00022801"/>
    </source>
</evidence>
<dbReference type="Gene3D" id="3.40.50.1820">
    <property type="entry name" value="alpha/beta hydrolase"/>
    <property type="match status" value="1"/>
</dbReference>
<dbReference type="AlphaFoldDB" id="A0A382V9Z4"/>
<dbReference type="GO" id="GO:0045493">
    <property type="term" value="P:xylan catabolic process"/>
    <property type="evidence" value="ECO:0007669"/>
    <property type="project" value="UniProtKB-KW"/>
</dbReference>
<dbReference type="InterPro" id="IPR010126">
    <property type="entry name" value="Esterase_phb"/>
</dbReference>
<evidence type="ECO:0000256" key="4">
    <source>
        <dbReference type="ARBA" id="ARBA00022729"/>
    </source>
</evidence>
<dbReference type="GO" id="GO:0030600">
    <property type="term" value="F:feruloyl esterase activity"/>
    <property type="evidence" value="ECO:0007669"/>
    <property type="project" value="InterPro"/>
</dbReference>
<keyword evidence="4" id="KW-0732">Signal</keyword>
<evidence type="ECO:0000256" key="2">
    <source>
        <dbReference type="ARBA" id="ARBA00022525"/>
    </source>
</evidence>
<dbReference type="GO" id="GO:0005576">
    <property type="term" value="C:extracellular region"/>
    <property type="evidence" value="ECO:0007669"/>
    <property type="project" value="UniProtKB-SubCell"/>
</dbReference>
<reference evidence="8" key="1">
    <citation type="submission" date="2018-05" db="EMBL/GenBank/DDBJ databases">
        <authorList>
            <person name="Lanie J.A."/>
            <person name="Ng W.-L."/>
            <person name="Kazmierczak K.M."/>
            <person name="Andrzejewski T.M."/>
            <person name="Davidsen T.M."/>
            <person name="Wayne K.J."/>
            <person name="Tettelin H."/>
            <person name="Glass J.I."/>
            <person name="Rusch D."/>
            <person name="Podicherti R."/>
            <person name="Tsui H.-C.T."/>
            <person name="Winkler M.E."/>
        </authorList>
    </citation>
    <scope>NUCLEOTIDE SEQUENCE</scope>
</reference>
<dbReference type="InterPro" id="IPR043595">
    <property type="entry name" value="FaeB/C/D"/>
</dbReference>
<dbReference type="PANTHER" id="PTHR38050:SF2">
    <property type="entry name" value="FERULOYL ESTERASE C-RELATED"/>
    <property type="match status" value="1"/>
</dbReference>
<keyword evidence="3" id="KW-0858">Xylan degradation</keyword>